<protein>
    <submittedName>
        <fullName evidence="2">Uncharacterized protein</fullName>
    </submittedName>
</protein>
<name>A0ABZ3CWK9_9GAMM</name>
<reference evidence="2 3" key="1">
    <citation type="submission" date="2024-04" db="EMBL/GenBank/DDBJ databases">
        <title>Salinicola lusitanus LLJ914,a marine bacterium isolated from the Okinawa Trough.</title>
        <authorList>
            <person name="Li J."/>
        </authorList>
    </citation>
    <scope>NUCLEOTIDE SEQUENCE [LARGE SCALE GENOMIC DNA]</scope>
    <source>
        <strain evidence="2 3">LLJ914</strain>
    </source>
</reference>
<gene>
    <name evidence="2" type="ORF">AAGT95_06525</name>
</gene>
<feature type="compositionally biased region" description="Basic and acidic residues" evidence="1">
    <location>
        <begin position="74"/>
        <end position="88"/>
    </location>
</feature>
<evidence type="ECO:0000313" key="3">
    <source>
        <dbReference type="Proteomes" id="UP001453229"/>
    </source>
</evidence>
<organism evidence="2 3">
    <name type="scientific">Salinicola lusitanus</name>
    <dbReference type="NCBI Taxonomy" id="1949085"/>
    <lineage>
        <taxon>Bacteria</taxon>
        <taxon>Pseudomonadati</taxon>
        <taxon>Pseudomonadota</taxon>
        <taxon>Gammaproteobacteria</taxon>
        <taxon>Oceanospirillales</taxon>
        <taxon>Halomonadaceae</taxon>
        <taxon>Salinicola</taxon>
    </lineage>
</organism>
<keyword evidence="3" id="KW-1185">Reference proteome</keyword>
<dbReference type="Proteomes" id="UP001453229">
    <property type="component" value="Chromosome"/>
</dbReference>
<evidence type="ECO:0000313" key="2">
    <source>
        <dbReference type="EMBL" id="XAD55626.1"/>
    </source>
</evidence>
<proteinExistence type="predicted"/>
<dbReference type="RefSeq" id="WP_342595950.1">
    <property type="nucleotide sequence ID" value="NZ_CP151919.1"/>
</dbReference>
<feature type="region of interest" description="Disordered" evidence="1">
    <location>
        <begin position="65"/>
        <end position="88"/>
    </location>
</feature>
<accession>A0ABZ3CWK9</accession>
<dbReference type="EMBL" id="CP151919">
    <property type="protein sequence ID" value="XAD55626.1"/>
    <property type="molecule type" value="Genomic_DNA"/>
</dbReference>
<sequence length="88" mass="9917">MMTRLDRGSAELTLPERYRRFLAELSTAGFSGDIAANTADLQRIARLLGINRIAMSCLRLWGGTDHQAASRQPDNLDIRSIRHSRHPE</sequence>
<evidence type="ECO:0000256" key="1">
    <source>
        <dbReference type="SAM" id="MobiDB-lite"/>
    </source>
</evidence>